<dbReference type="Pfam" id="PF18929">
    <property type="entry name" value="DUF5678"/>
    <property type="match status" value="1"/>
</dbReference>
<dbReference type="AlphaFoldDB" id="A0A150PHC6"/>
<name>A0A150PHC6_SORCE</name>
<feature type="compositionally biased region" description="Acidic residues" evidence="1">
    <location>
        <begin position="60"/>
        <end position="69"/>
    </location>
</feature>
<evidence type="ECO:0000313" key="5">
    <source>
        <dbReference type="Proteomes" id="UP000075420"/>
    </source>
</evidence>
<evidence type="ECO:0000256" key="1">
    <source>
        <dbReference type="SAM" id="MobiDB-lite"/>
    </source>
</evidence>
<dbReference type="Pfam" id="PF22513">
    <property type="entry name" value="FitA-like_RHH"/>
    <property type="match status" value="1"/>
</dbReference>
<evidence type="ECO:0000259" key="2">
    <source>
        <dbReference type="Pfam" id="PF18929"/>
    </source>
</evidence>
<dbReference type="InterPro" id="IPR053853">
    <property type="entry name" value="FitA-like_RHH"/>
</dbReference>
<dbReference type="InterPro" id="IPR043734">
    <property type="entry name" value="DUF5678"/>
</dbReference>
<reference evidence="4 5" key="1">
    <citation type="submission" date="2014-02" db="EMBL/GenBank/DDBJ databases">
        <title>The small core and large imbalanced accessory genome model reveals a collaborative survival strategy of Sorangium cellulosum strains in nature.</title>
        <authorList>
            <person name="Han K."/>
            <person name="Peng R."/>
            <person name="Blom J."/>
            <person name="Li Y.-Z."/>
        </authorList>
    </citation>
    <scope>NUCLEOTIDE SEQUENCE [LARGE SCALE GENOMIC DNA]</scope>
    <source>
        <strain evidence="4 5">So0157-25</strain>
    </source>
</reference>
<feature type="domain" description="DUF5678" evidence="2">
    <location>
        <begin position="106"/>
        <end position="143"/>
    </location>
</feature>
<proteinExistence type="predicted"/>
<feature type="region of interest" description="Disordered" evidence="1">
    <location>
        <begin position="44"/>
        <end position="102"/>
    </location>
</feature>
<evidence type="ECO:0000259" key="3">
    <source>
        <dbReference type="Pfam" id="PF22513"/>
    </source>
</evidence>
<dbReference type="InterPro" id="IPR010985">
    <property type="entry name" value="Ribbon_hlx_hlx"/>
</dbReference>
<gene>
    <name evidence="4" type="ORF">BE08_36290</name>
</gene>
<sequence>MAELVLKNIDPSLVQKLEQQAKRSGSTLEAEVVRVLEAEFMRRTTPADWPAVTADRVDPDAELDADTDASEQAADTARPGSSPQPDSASDMPDPRAQALAERQAALAEAYPDEYVVLVEERLIAHTRDKDEAYARYDAAFEQGAGEPIVIPPGALRRIAPPVLRGRAVPAAPGAGRR</sequence>
<protein>
    <submittedName>
        <fullName evidence="4">Uncharacterized protein</fullName>
    </submittedName>
</protein>
<dbReference type="GO" id="GO:0006355">
    <property type="term" value="P:regulation of DNA-templated transcription"/>
    <property type="evidence" value="ECO:0007669"/>
    <property type="project" value="InterPro"/>
</dbReference>
<evidence type="ECO:0000313" key="4">
    <source>
        <dbReference type="EMBL" id="KYF55054.1"/>
    </source>
</evidence>
<accession>A0A150PHC6</accession>
<dbReference type="EMBL" id="JELY01001653">
    <property type="protein sequence ID" value="KYF55054.1"/>
    <property type="molecule type" value="Genomic_DNA"/>
</dbReference>
<feature type="domain" description="Antitoxin FitA-like ribbon-helix-helix" evidence="3">
    <location>
        <begin position="2"/>
        <end position="38"/>
    </location>
</feature>
<comment type="caution">
    <text evidence="4">The sequence shown here is derived from an EMBL/GenBank/DDBJ whole genome shotgun (WGS) entry which is preliminary data.</text>
</comment>
<organism evidence="4 5">
    <name type="scientific">Sorangium cellulosum</name>
    <name type="common">Polyangium cellulosum</name>
    <dbReference type="NCBI Taxonomy" id="56"/>
    <lineage>
        <taxon>Bacteria</taxon>
        <taxon>Pseudomonadati</taxon>
        <taxon>Myxococcota</taxon>
        <taxon>Polyangia</taxon>
        <taxon>Polyangiales</taxon>
        <taxon>Polyangiaceae</taxon>
        <taxon>Sorangium</taxon>
    </lineage>
</organism>
<dbReference type="Proteomes" id="UP000075420">
    <property type="component" value="Unassembled WGS sequence"/>
</dbReference>
<dbReference type="SUPFAM" id="SSF47598">
    <property type="entry name" value="Ribbon-helix-helix"/>
    <property type="match status" value="1"/>
</dbReference>